<dbReference type="InterPro" id="IPR003093">
    <property type="entry name" value="Bcl2_BH4"/>
</dbReference>
<dbReference type="PROSITE" id="PS50062">
    <property type="entry name" value="BCL2_FAMILY"/>
    <property type="match status" value="1"/>
</dbReference>
<keyword evidence="8" id="KW-1185">Reference proteome</keyword>
<dbReference type="InterPro" id="IPR020717">
    <property type="entry name" value="Bcl2_BH1_motif_CS"/>
</dbReference>
<dbReference type="InterPro" id="IPR002475">
    <property type="entry name" value="Bcl2-like"/>
</dbReference>
<evidence type="ECO:0000256" key="5">
    <source>
        <dbReference type="PROSITE-ProRule" id="PRU00025"/>
    </source>
</evidence>
<feature type="domain" description="Apoptosis regulator Bcl-2 family BH4" evidence="6">
    <location>
        <begin position="31"/>
        <end position="50"/>
    </location>
</feature>
<dbReference type="EMBL" id="CP111012">
    <property type="protein sequence ID" value="WAQ95074.1"/>
    <property type="molecule type" value="Genomic_DNA"/>
</dbReference>
<organism evidence="7 8">
    <name type="scientific">Mya arenaria</name>
    <name type="common">Soft-shell clam</name>
    <dbReference type="NCBI Taxonomy" id="6604"/>
    <lineage>
        <taxon>Eukaryota</taxon>
        <taxon>Metazoa</taxon>
        <taxon>Spiralia</taxon>
        <taxon>Lophotrochozoa</taxon>
        <taxon>Mollusca</taxon>
        <taxon>Bivalvia</taxon>
        <taxon>Autobranchia</taxon>
        <taxon>Heteroconchia</taxon>
        <taxon>Euheterodonta</taxon>
        <taxon>Imparidentia</taxon>
        <taxon>Neoheterodontei</taxon>
        <taxon>Myida</taxon>
        <taxon>Myoidea</taxon>
        <taxon>Myidae</taxon>
        <taxon>Mya</taxon>
    </lineage>
</organism>
<keyword evidence="3 5" id="KW-0053">Apoptosis</keyword>
<dbReference type="SUPFAM" id="SSF56854">
    <property type="entry name" value="Bcl-2 inhibitors of programmed cell death"/>
    <property type="match status" value="1"/>
</dbReference>
<evidence type="ECO:0000256" key="1">
    <source>
        <dbReference type="ARBA" id="ARBA00004370"/>
    </source>
</evidence>
<dbReference type="PROSITE" id="PS01080">
    <property type="entry name" value="BH1"/>
    <property type="match status" value="1"/>
</dbReference>
<dbReference type="SMART" id="SM00337">
    <property type="entry name" value="BCL"/>
    <property type="match status" value="1"/>
</dbReference>
<evidence type="ECO:0000256" key="4">
    <source>
        <dbReference type="ARBA" id="ARBA00023136"/>
    </source>
</evidence>
<comment type="subcellular location">
    <subcellularLocation>
        <location evidence="1">Membrane</location>
    </subcellularLocation>
</comment>
<evidence type="ECO:0000256" key="2">
    <source>
        <dbReference type="ARBA" id="ARBA00009458"/>
    </source>
</evidence>
<evidence type="ECO:0000256" key="3">
    <source>
        <dbReference type="ARBA" id="ARBA00022703"/>
    </source>
</evidence>
<evidence type="ECO:0000313" key="8">
    <source>
        <dbReference type="Proteomes" id="UP001164746"/>
    </source>
</evidence>
<protein>
    <submittedName>
        <fullName evidence="7">B2CL2-like protein</fullName>
    </submittedName>
</protein>
<feature type="short sequence motif" description="BH4" evidence="5">
    <location>
        <begin position="31"/>
        <end position="50"/>
    </location>
</feature>
<gene>
    <name evidence="7" type="ORF">MAR_007545</name>
</gene>
<dbReference type="InterPro" id="IPR046371">
    <property type="entry name" value="Bcl-2_BH1-3"/>
</dbReference>
<dbReference type="PANTHER" id="PTHR11256">
    <property type="entry name" value="BCL-2 RELATED"/>
    <property type="match status" value="1"/>
</dbReference>
<evidence type="ECO:0000259" key="6">
    <source>
        <dbReference type="PROSITE" id="PS50063"/>
    </source>
</evidence>
<sequence length="208" mass="23935">MNILKEMQSLMKQNGMRVTNNNSLDMNPTSTRYLVADYLNYRLSKQNFVWRGCPPLESSAKKIHNAMRSLADEFEKRYSREFNDMVEQLHINPDIAYSTFIAVAQELFIDGINWGRIVALFTFGGSIAIECMLKRMEHLVDSIYEWVSTYVRDHLEDWISTHNGWDGLTEFYEKSPDKNDKSIWPSFGKLCIGAAGILALGAIFTQKS</sequence>
<accession>A0ABY7DF69</accession>
<dbReference type="PROSITE" id="PS50063">
    <property type="entry name" value="BH4_2"/>
    <property type="match status" value="1"/>
</dbReference>
<dbReference type="Gene3D" id="1.10.437.10">
    <property type="entry name" value="Blc2-like"/>
    <property type="match status" value="1"/>
</dbReference>
<keyword evidence="4" id="KW-0472">Membrane</keyword>
<dbReference type="InterPro" id="IPR036834">
    <property type="entry name" value="Bcl-2-like_sf"/>
</dbReference>
<dbReference type="PRINTS" id="PR01862">
    <property type="entry name" value="BCL2FAMILY"/>
</dbReference>
<dbReference type="PANTHER" id="PTHR11256:SF50">
    <property type="entry name" value="APOPTOSIS REGULATOR CED-9"/>
    <property type="match status" value="1"/>
</dbReference>
<dbReference type="CDD" id="cd06845">
    <property type="entry name" value="Bcl-2_like"/>
    <property type="match status" value="1"/>
</dbReference>
<comment type="similarity">
    <text evidence="2">Belongs to the Bcl-2 family.</text>
</comment>
<dbReference type="Proteomes" id="UP001164746">
    <property type="component" value="Chromosome 1"/>
</dbReference>
<dbReference type="InterPro" id="IPR026298">
    <property type="entry name" value="Bcl-2_fam"/>
</dbReference>
<evidence type="ECO:0000313" key="7">
    <source>
        <dbReference type="EMBL" id="WAQ95074.1"/>
    </source>
</evidence>
<dbReference type="Pfam" id="PF00452">
    <property type="entry name" value="Bcl-2"/>
    <property type="match status" value="1"/>
</dbReference>
<proteinExistence type="inferred from homology"/>
<name>A0ABY7DF69_MYAAR</name>
<reference evidence="7" key="1">
    <citation type="submission" date="2022-11" db="EMBL/GenBank/DDBJ databases">
        <title>Centuries of genome instability and evolution in soft-shell clam transmissible cancer (bioRxiv).</title>
        <authorList>
            <person name="Hart S.F.M."/>
            <person name="Yonemitsu M.A."/>
            <person name="Giersch R.M."/>
            <person name="Beal B.F."/>
            <person name="Arriagada G."/>
            <person name="Davis B.W."/>
            <person name="Ostrander E.A."/>
            <person name="Goff S.P."/>
            <person name="Metzger M.J."/>
        </authorList>
    </citation>
    <scope>NUCLEOTIDE SEQUENCE</scope>
    <source>
        <strain evidence="7">MELC-2E11</strain>
        <tissue evidence="7">Siphon/mantle</tissue>
    </source>
</reference>